<proteinExistence type="predicted"/>
<dbReference type="OrthoDB" id="482054at2"/>
<accession>B4VRZ2</accession>
<evidence type="ECO:0000313" key="1">
    <source>
        <dbReference type="EMBL" id="EDX75276.1"/>
    </source>
</evidence>
<reference evidence="1 2" key="1">
    <citation type="submission" date="2008-07" db="EMBL/GenBank/DDBJ databases">
        <authorList>
            <person name="Tandeau de Marsac N."/>
            <person name="Ferriera S."/>
            <person name="Johnson J."/>
            <person name="Kravitz S."/>
            <person name="Beeson K."/>
            <person name="Sutton G."/>
            <person name="Rogers Y.-H."/>
            <person name="Friedman R."/>
            <person name="Frazier M."/>
            <person name="Venter J.C."/>
        </authorList>
    </citation>
    <scope>NUCLEOTIDE SEQUENCE [LARGE SCALE GENOMIC DNA]</scope>
    <source>
        <strain evidence="1 2">PCC 7420</strain>
    </source>
</reference>
<evidence type="ECO:0000313" key="2">
    <source>
        <dbReference type="Proteomes" id="UP000003835"/>
    </source>
</evidence>
<dbReference type="SUPFAM" id="SSF81301">
    <property type="entry name" value="Nucleotidyltransferase"/>
    <property type="match status" value="1"/>
</dbReference>
<dbReference type="HOGENOM" id="CLU_982446_0_0_3"/>
<keyword evidence="2" id="KW-1185">Reference proteome</keyword>
<dbReference type="RefSeq" id="WP_006101554.1">
    <property type="nucleotide sequence ID" value="NZ_DS989850.1"/>
</dbReference>
<dbReference type="InterPro" id="IPR043519">
    <property type="entry name" value="NT_sf"/>
</dbReference>
<dbReference type="STRING" id="118168.MC7420_2280"/>
<evidence type="ECO:0008006" key="3">
    <source>
        <dbReference type="Google" id="ProtNLM"/>
    </source>
</evidence>
<protein>
    <recommendedName>
        <fullName evidence="3">Nucleotidyltransferase family protein</fullName>
    </recommendedName>
</protein>
<dbReference type="Proteomes" id="UP000003835">
    <property type="component" value="Unassembled WGS sequence"/>
</dbReference>
<dbReference type="Gene3D" id="3.30.460.40">
    <property type="match status" value="1"/>
</dbReference>
<sequence length="283" mass="32108">MSPFSVVSGYRPQAKDTSIETDKLTFHLLRQRTPGDRLKMAASLTKSARKLSLCSLSQQFAHLSPTQFAQKIARAWLQDHCPANYIPTIKSQMWIQDSVQLAVKLHPIFAELSIPYYITGGVAAIAYGEPRTTQDLDLVIGISPTDIDRLTDALSECGFYVPGVDDVKLGRMKTLQITDMESISRADLLITGTEEFDRLKFERRRVIEFEDTMLYFASPEDVILSKLRWRQGSGSDKQWRDVLAVLKVQGEQLDFDYLWEWAEKLGLTLDLDRAFTEAGLFGF</sequence>
<name>B4VRZ2_9CYAN</name>
<dbReference type="eggNOG" id="ENOG502Z98B">
    <property type="taxonomic scope" value="Bacteria"/>
</dbReference>
<gene>
    <name evidence="1" type="ORF">MC7420_2280</name>
</gene>
<organism evidence="1 2">
    <name type="scientific">Coleofasciculus chthonoplastes PCC 7420</name>
    <dbReference type="NCBI Taxonomy" id="118168"/>
    <lineage>
        <taxon>Bacteria</taxon>
        <taxon>Bacillati</taxon>
        <taxon>Cyanobacteriota</taxon>
        <taxon>Cyanophyceae</taxon>
        <taxon>Coleofasciculales</taxon>
        <taxon>Coleofasciculaceae</taxon>
        <taxon>Coleofasciculus</taxon>
    </lineage>
</organism>
<dbReference type="EMBL" id="DS989850">
    <property type="protein sequence ID" value="EDX75276.1"/>
    <property type="molecule type" value="Genomic_DNA"/>
</dbReference>
<dbReference type="AlphaFoldDB" id="B4VRZ2"/>